<dbReference type="PIRSF" id="PIRSF022950">
    <property type="entry name" value="PPase_methylesterase_euk"/>
    <property type="match status" value="1"/>
</dbReference>
<evidence type="ECO:0000256" key="5">
    <source>
        <dbReference type="ARBA" id="ARBA00049203"/>
    </source>
</evidence>
<proteinExistence type="inferred from homology"/>
<dbReference type="EMBL" id="BACD03000024">
    <property type="protein sequence ID" value="GAO49583.1"/>
    <property type="molecule type" value="Genomic_DNA"/>
</dbReference>
<dbReference type="OMA" id="VMVCHHG"/>
<evidence type="ECO:0000256" key="6">
    <source>
        <dbReference type="PIRNR" id="PIRNR022950"/>
    </source>
</evidence>
<dbReference type="InterPro" id="IPR016812">
    <property type="entry name" value="PPase_methylesterase_euk"/>
</dbReference>
<feature type="active site" evidence="7">
    <location>
        <position position="218"/>
    </location>
</feature>
<dbReference type="GO" id="GO:0051723">
    <property type="term" value="F:protein methylesterase activity"/>
    <property type="evidence" value="ECO:0007669"/>
    <property type="project" value="UniProtKB-EC"/>
</dbReference>
<accession>A0A0E9NIE3</accession>
<feature type="region of interest" description="Disordered" evidence="8">
    <location>
        <begin position="1"/>
        <end position="48"/>
    </location>
</feature>
<evidence type="ECO:0000256" key="8">
    <source>
        <dbReference type="SAM" id="MobiDB-lite"/>
    </source>
</evidence>
<gene>
    <name evidence="10" type="ORF">G7K_3732-t1</name>
</gene>
<evidence type="ECO:0000256" key="2">
    <source>
        <dbReference type="ARBA" id="ARBA00020672"/>
    </source>
</evidence>
<feature type="domain" description="AB hydrolase-1" evidence="9">
    <location>
        <begin position="110"/>
        <end position="360"/>
    </location>
</feature>
<evidence type="ECO:0000313" key="11">
    <source>
        <dbReference type="Proteomes" id="UP000033140"/>
    </source>
</evidence>
<reference evidence="10 11" key="3">
    <citation type="journal article" date="2015" name="Genome Announc.">
        <title>Draft Genome Sequence of the Archiascomycetous Yeast Saitoella complicata.</title>
        <authorList>
            <person name="Yamauchi K."/>
            <person name="Kondo S."/>
            <person name="Hamamoto M."/>
            <person name="Takahashi Y."/>
            <person name="Ogura Y."/>
            <person name="Hayashi T."/>
            <person name="Nishida H."/>
        </authorList>
    </citation>
    <scope>NUCLEOTIDE SEQUENCE [LARGE SCALE GENOMIC DNA]</scope>
    <source>
        <strain evidence="10 11">NRRL Y-17804</strain>
    </source>
</reference>
<feature type="active site" evidence="7">
    <location>
        <position position="192"/>
    </location>
</feature>
<dbReference type="SUPFAM" id="SSF53474">
    <property type="entry name" value="alpha/beta-Hydrolases"/>
    <property type="match status" value="1"/>
</dbReference>
<feature type="active site" evidence="7">
    <location>
        <position position="347"/>
    </location>
</feature>
<evidence type="ECO:0000259" key="9">
    <source>
        <dbReference type="Pfam" id="PF12697"/>
    </source>
</evidence>
<keyword evidence="3 6" id="KW-0719">Serine esterase</keyword>
<organism evidence="10 11">
    <name type="scientific">Saitoella complicata (strain BCRC 22490 / CBS 7301 / JCM 7358 / NBRC 10748 / NRRL Y-17804)</name>
    <dbReference type="NCBI Taxonomy" id="698492"/>
    <lineage>
        <taxon>Eukaryota</taxon>
        <taxon>Fungi</taxon>
        <taxon>Dikarya</taxon>
        <taxon>Ascomycota</taxon>
        <taxon>Taphrinomycotina</taxon>
        <taxon>Taphrinomycotina incertae sedis</taxon>
        <taxon>Saitoella</taxon>
    </lineage>
</organism>
<dbReference type="STRING" id="698492.A0A0E9NIE3"/>
<dbReference type="PANTHER" id="PTHR14189:SF0">
    <property type="entry name" value="PROTEIN PHOSPHATASE METHYLESTERASE 1"/>
    <property type="match status" value="1"/>
</dbReference>
<sequence length="382" mass="41772">MPLQPRDLLKAKMKPTPLSALPEDGVATEQHDYSSASSDSSGVSASSASTITPADFNFRRPQRIPTSDTEPLPWSDFFAHELDLHPDPSSPSTFRMYYNPPNSITGPLFVAHHGAGSSALSFGLLASEIQRLMAGKAGFLCFDARGHGSTQVENEHDLSLLTLGDDMAAVVGAVQTKFGWEKLPDIVLVGHSLGGAVVTDLANRRLLGPAVMGVAVFDVVEGSAIEALKHMHRILEARPAGFASIAQATEWHLRTRVLRNKRSARLSVPPLLLEETSGGPKPFRWRTDLVSTSPSWSHWFLNLSSKFLSIPASKLLILAGTDRLDKPLMIGQMQGKYQLNVFPEAGHFLHEDCPERTAEVLVEFWRRNDRGALVLPKKIGEM</sequence>
<dbReference type="Gene3D" id="3.40.50.1820">
    <property type="entry name" value="alpha/beta hydrolase"/>
    <property type="match status" value="1"/>
</dbReference>
<dbReference type="EC" id="3.1.1.-" evidence="6"/>
<evidence type="ECO:0000256" key="3">
    <source>
        <dbReference type="ARBA" id="ARBA00022487"/>
    </source>
</evidence>
<dbReference type="AlphaFoldDB" id="A0A0E9NIE3"/>
<dbReference type="Pfam" id="PF12697">
    <property type="entry name" value="Abhydrolase_6"/>
    <property type="match status" value="1"/>
</dbReference>
<evidence type="ECO:0000313" key="10">
    <source>
        <dbReference type="EMBL" id="GAO49583.1"/>
    </source>
</evidence>
<comment type="function">
    <text evidence="6">Demethylates proteins that have been reversibly carboxymethylated.</text>
</comment>
<keyword evidence="11" id="KW-1185">Reference proteome</keyword>
<keyword evidence="4 6" id="KW-0378">Hydrolase</keyword>
<reference evidence="10 11" key="2">
    <citation type="journal article" date="2014" name="J. Gen. Appl. Microbiol.">
        <title>The early diverging ascomycetous budding yeast Saitoella complicata has three histone deacetylases belonging to the Clr6, Hos2, and Rpd3 lineages.</title>
        <authorList>
            <person name="Nishida H."/>
            <person name="Matsumoto T."/>
            <person name="Kondo S."/>
            <person name="Hamamoto M."/>
            <person name="Yoshikawa H."/>
        </authorList>
    </citation>
    <scope>NUCLEOTIDE SEQUENCE [LARGE SCALE GENOMIC DNA]</scope>
    <source>
        <strain evidence="10 11">NRRL Y-17804</strain>
    </source>
</reference>
<dbReference type="PANTHER" id="PTHR14189">
    <property type="entry name" value="PROTEIN PHOSPHATASE METHYLESTERASE-1 RELATED"/>
    <property type="match status" value="1"/>
</dbReference>
<reference evidence="10 11" key="1">
    <citation type="journal article" date="2011" name="J. Gen. Appl. Microbiol.">
        <title>Draft genome sequencing of the enigmatic yeast Saitoella complicata.</title>
        <authorList>
            <person name="Nishida H."/>
            <person name="Hamamoto M."/>
            <person name="Sugiyama J."/>
        </authorList>
    </citation>
    <scope>NUCLEOTIDE SEQUENCE [LARGE SCALE GENOMIC DNA]</scope>
    <source>
        <strain evidence="10 11">NRRL Y-17804</strain>
    </source>
</reference>
<comment type="caution">
    <text evidence="10">The sequence shown here is derived from an EMBL/GenBank/DDBJ whole genome shotgun (WGS) entry which is preliminary data.</text>
</comment>
<evidence type="ECO:0000256" key="7">
    <source>
        <dbReference type="PIRSR" id="PIRSR022950-1"/>
    </source>
</evidence>
<name>A0A0E9NIE3_SAICN</name>
<dbReference type="Proteomes" id="UP000033140">
    <property type="component" value="Unassembled WGS sequence"/>
</dbReference>
<comment type="catalytic activity">
    <reaction evidence="5">
        <text>[phosphatase 2A protein]-C-terminal L-leucine methyl ester + H2O = [phosphatase 2A protein]-C-terminal L-leucine + methanol + H(+)</text>
        <dbReference type="Rhea" id="RHEA:48548"/>
        <dbReference type="Rhea" id="RHEA-COMP:12134"/>
        <dbReference type="Rhea" id="RHEA-COMP:12135"/>
        <dbReference type="ChEBI" id="CHEBI:15377"/>
        <dbReference type="ChEBI" id="CHEBI:15378"/>
        <dbReference type="ChEBI" id="CHEBI:17790"/>
        <dbReference type="ChEBI" id="CHEBI:90516"/>
        <dbReference type="ChEBI" id="CHEBI:90517"/>
        <dbReference type="EC" id="3.1.1.89"/>
    </reaction>
</comment>
<dbReference type="InterPro" id="IPR029058">
    <property type="entry name" value="AB_hydrolase_fold"/>
</dbReference>
<protein>
    <recommendedName>
        <fullName evidence="2 6">Protein phosphatase methylesterase 1</fullName>
        <shortName evidence="6">PME-1</shortName>
        <ecNumber evidence="6">3.1.1.-</ecNumber>
    </recommendedName>
</protein>
<dbReference type="InterPro" id="IPR000073">
    <property type="entry name" value="AB_hydrolase_1"/>
</dbReference>
<feature type="compositionally biased region" description="Low complexity" evidence="8">
    <location>
        <begin position="34"/>
        <end position="48"/>
    </location>
</feature>
<comment type="similarity">
    <text evidence="1 6">Belongs to the AB hydrolase superfamily.</text>
</comment>
<evidence type="ECO:0000256" key="1">
    <source>
        <dbReference type="ARBA" id="ARBA00008645"/>
    </source>
</evidence>
<evidence type="ECO:0000256" key="4">
    <source>
        <dbReference type="ARBA" id="ARBA00022801"/>
    </source>
</evidence>